<evidence type="ECO:0000313" key="2">
    <source>
        <dbReference type="EMBL" id="RAW25994.1"/>
    </source>
</evidence>
<organism evidence="2 3">
    <name type="scientific">Phytophthora cactorum</name>
    <dbReference type="NCBI Taxonomy" id="29920"/>
    <lineage>
        <taxon>Eukaryota</taxon>
        <taxon>Sar</taxon>
        <taxon>Stramenopiles</taxon>
        <taxon>Oomycota</taxon>
        <taxon>Peronosporomycetes</taxon>
        <taxon>Peronosporales</taxon>
        <taxon>Peronosporaceae</taxon>
        <taxon>Phytophthora</taxon>
    </lineage>
</organism>
<dbReference type="VEuPathDB" id="FungiDB:PC110_g17604"/>
<name>A0A329RMQ9_9STRA</name>
<sequence length="185" mass="20967">MLEMNAWLMFALIMETMMQTTSPSLNTLTWMAQWHEMEMKAAAELIAPQDRKWVVKICSSNWCKMMFSSRLYFACSMKDLFRIDSGSIATLVKVVCPLLALIKDTSEVACRFSVSNHYYICSYSETKRKQLPSSGYANLISHPMAKRQAYIEDYEGPHGLLVTAVEKKIAAEMADTGPFGIMFDG</sequence>
<gene>
    <name evidence="2" type="ORF">PC110_g17604</name>
</gene>
<evidence type="ECO:0000256" key="1">
    <source>
        <dbReference type="SAM" id="SignalP"/>
    </source>
</evidence>
<accession>A0A329RMQ9</accession>
<proteinExistence type="predicted"/>
<dbReference type="OrthoDB" id="10486386at2759"/>
<keyword evidence="3" id="KW-1185">Reference proteome</keyword>
<dbReference type="Proteomes" id="UP000251314">
    <property type="component" value="Unassembled WGS sequence"/>
</dbReference>
<dbReference type="EMBL" id="MJFZ01000692">
    <property type="protein sequence ID" value="RAW25994.1"/>
    <property type="molecule type" value="Genomic_DNA"/>
</dbReference>
<dbReference type="AlphaFoldDB" id="A0A329RMQ9"/>
<feature type="chain" id="PRO_5016389751" evidence="1">
    <location>
        <begin position="24"/>
        <end position="185"/>
    </location>
</feature>
<evidence type="ECO:0000313" key="3">
    <source>
        <dbReference type="Proteomes" id="UP000251314"/>
    </source>
</evidence>
<keyword evidence="1" id="KW-0732">Signal</keyword>
<protein>
    <submittedName>
        <fullName evidence="2">Uncharacterized protein</fullName>
    </submittedName>
</protein>
<reference evidence="2 3" key="1">
    <citation type="submission" date="2018-01" db="EMBL/GenBank/DDBJ databases">
        <title>Draft genome of the strawberry crown rot pathogen Phytophthora cactorum.</title>
        <authorList>
            <person name="Armitage A.D."/>
            <person name="Lysoe E."/>
            <person name="Nellist C.F."/>
            <person name="Harrison R.J."/>
            <person name="Brurberg M.B."/>
        </authorList>
    </citation>
    <scope>NUCLEOTIDE SEQUENCE [LARGE SCALE GENOMIC DNA]</scope>
    <source>
        <strain evidence="2 3">10300</strain>
    </source>
</reference>
<feature type="signal peptide" evidence="1">
    <location>
        <begin position="1"/>
        <end position="23"/>
    </location>
</feature>
<comment type="caution">
    <text evidence="2">The sequence shown here is derived from an EMBL/GenBank/DDBJ whole genome shotgun (WGS) entry which is preliminary data.</text>
</comment>